<protein>
    <recommendedName>
        <fullName evidence="3">LPS export ABC transporter periplasmic protein LptC</fullName>
    </recommendedName>
</protein>
<dbReference type="Proteomes" id="UP001501758">
    <property type="component" value="Unassembled WGS sequence"/>
</dbReference>
<sequence>MKIVLQLVLWVVIGVLGYLVFNSVMGPVRFNKVKEARYAKAIENLRDIRQAELAHKTVVGRFEKDPTKLIAFIDTAKFTLTQRRDSSFVRFNKILQIDEPKDTVVVDTLGYASVKDSLFKGSDRYKNMMKVPVEGKDANFELDAGFIDKNGIRVSVFEARVAKDVLLHDLDRDLLFQEKQVVSVEEVNGPFLSVGSMQEVNTKGNWPKIYDTNVTTTEE</sequence>
<organism evidence="1 2">
    <name type="scientific">Aquimarina litoralis</name>
    <dbReference type="NCBI Taxonomy" id="584605"/>
    <lineage>
        <taxon>Bacteria</taxon>
        <taxon>Pseudomonadati</taxon>
        <taxon>Bacteroidota</taxon>
        <taxon>Flavobacteriia</taxon>
        <taxon>Flavobacteriales</taxon>
        <taxon>Flavobacteriaceae</taxon>
        <taxon>Aquimarina</taxon>
    </lineage>
</organism>
<dbReference type="EMBL" id="BAAAGE010000002">
    <property type="protein sequence ID" value="GAA0723185.1"/>
    <property type="molecule type" value="Genomic_DNA"/>
</dbReference>
<accession>A0ABN1IX43</accession>
<evidence type="ECO:0000313" key="1">
    <source>
        <dbReference type="EMBL" id="GAA0723185.1"/>
    </source>
</evidence>
<gene>
    <name evidence="1" type="ORF">GCM10009430_26370</name>
</gene>
<dbReference type="RefSeq" id="WP_343912758.1">
    <property type="nucleotide sequence ID" value="NZ_BAAAGE010000002.1"/>
</dbReference>
<proteinExistence type="predicted"/>
<name>A0ABN1IX43_9FLAO</name>
<reference evidence="1 2" key="1">
    <citation type="journal article" date="2019" name="Int. J. Syst. Evol. Microbiol.">
        <title>The Global Catalogue of Microorganisms (GCM) 10K type strain sequencing project: providing services to taxonomists for standard genome sequencing and annotation.</title>
        <authorList>
            <consortium name="The Broad Institute Genomics Platform"/>
            <consortium name="The Broad Institute Genome Sequencing Center for Infectious Disease"/>
            <person name="Wu L."/>
            <person name="Ma J."/>
        </authorList>
    </citation>
    <scope>NUCLEOTIDE SEQUENCE [LARGE SCALE GENOMIC DNA]</scope>
    <source>
        <strain evidence="1 2">JCM 15974</strain>
    </source>
</reference>
<evidence type="ECO:0000313" key="2">
    <source>
        <dbReference type="Proteomes" id="UP001501758"/>
    </source>
</evidence>
<evidence type="ECO:0008006" key="3">
    <source>
        <dbReference type="Google" id="ProtNLM"/>
    </source>
</evidence>
<keyword evidence="2" id="KW-1185">Reference proteome</keyword>
<comment type="caution">
    <text evidence="1">The sequence shown here is derived from an EMBL/GenBank/DDBJ whole genome shotgun (WGS) entry which is preliminary data.</text>
</comment>